<feature type="compositionally biased region" description="Polar residues" evidence="1">
    <location>
        <begin position="990"/>
        <end position="999"/>
    </location>
</feature>
<dbReference type="InterPro" id="IPR016864">
    <property type="entry name" value="UCP028035"/>
</dbReference>
<feature type="domain" description="DUF6604" evidence="2">
    <location>
        <begin position="65"/>
        <end position="296"/>
    </location>
</feature>
<evidence type="ECO:0000256" key="1">
    <source>
        <dbReference type="SAM" id="MobiDB-lite"/>
    </source>
</evidence>
<evidence type="ECO:0000313" key="4">
    <source>
        <dbReference type="Proteomes" id="UP001281003"/>
    </source>
</evidence>
<reference evidence="3" key="1">
    <citation type="journal article" date="2023" name="Mol. Phylogenet. Evol.">
        <title>Genome-scale phylogeny and comparative genomics of the fungal order Sordariales.</title>
        <authorList>
            <person name="Hensen N."/>
            <person name="Bonometti L."/>
            <person name="Westerberg I."/>
            <person name="Brannstrom I.O."/>
            <person name="Guillou S."/>
            <person name="Cros-Aarteil S."/>
            <person name="Calhoun S."/>
            <person name="Haridas S."/>
            <person name="Kuo A."/>
            <person name="Mondo S."/>
            <person name="Pangilinan J."/>
            <person name="Riley R."/>
            <person name="LaButti K."/>
            <person name="Andreopoulos B."/>
            <person name="Lipzen A."/>
            <person name="Chen C."/>
            <person name="Yan M."/>
            <person name="Daum C."/>
            <person name="Ng V."/>
            <person name="Clum A."/>
            <person name="Steindorff A."/>
            <person name="Ohm R.A."/>
            <person name="Martin F."/>
            <person name="Silar P."/>
            <person name="Natvig D.O."/>
            <person name="Lalanne C."/>
            <person name="Gautier V."/>
            <person name="Ament-Velasquez S.L."/>
            <person name="Kruys A."/>
            <person name="Hutchinson M.I."/>
            <person name="Powell A.J."/>
            <person name="Barry K."/>
            <person name="Miller A.N."/>
            <person name="Grigoriev I.V."/>
            <person name="Debuchy R."/>
            <person name="Gladieux P."/>
            <person name="Hiltunen Thoren M."/>
            <person name="Johannesson H."/>
        </authorList>
    </citation>
    <scope>NUCLEOTIDE SEQUENCE</scope>
    <source>
        <strain evidence="3">FGSC 1904</strain>
    </source>
</reference>
<sequence>MVATVETFITKTYLGHGILIYTHYLRNLFYSLTHTSRFLIPVLGYAHPDVPELPDPDKPAPFSFFVSLCKFVGKYVDARDHDVLVPALFCALIDAATSSRAAFQRIMADTLMTDVDATDADYESFIETLRECFRILCGADAHQKSSVLVPARPLTQSELDRLIIKEFPRLKNKESETVHEPEASPQVAPPAGHQRKQARPGKGKKSRRRKDSEASKSKDTNAAKEAFEKFSEKVLQDVIGIELPDNVHPAVTFMTVFDWFKECFDLRAYLQSVWYDVAYKGLNSAVAGTLWKIALRAMNVQPDIKSVKSTLAHDVSYREVMVIMYGVLGFGAELEDMDANKGDERLVNGREMFLVYTYRDLLDFITDYKKNSTGKPTKRMMKEINNWDPHFDLRSATMEERLKWRRSYTINMLYDLVGLCAHRMEKIKEIENRKTLDPAKRLAVDKSDKNVRDQICPIHVFYLQMIVDSFTVTKGWTFDLHEGHRFNEPANGFHPMRDNNTFFGGINQPNSGILYAVGQLSQRLQAQSLDIPQHSNIARSRHVLDLVNITTSKFQEFFVPSDLLERSRFRLANPSSPSSFQGLWEFSPLLCSAGLAEVLESGFLLGLHIWGHHFEPIILMHLYNMLLREGYLKAPIQLFENMQRLFPLAFFPHGTVPVSDYATVLAHRVAELEGAMLNKHAKNSGPGALSEPYYLTIAHDSMLILLQATKWSIDKISSSVVPLSSLVAKLRIARTEQIVDPNTGTRRLQETVLVKRAKAALISEGLSESSANEKLLAVADAVAELDAMEKEQAGSSVDKVHCMTPDHYSSSDALDLIKVDLMADVDGERPVCGVNLLAFTNYAFEVFEAMEVMLTDSRNKTLALLVTPEGHYKVPRNRQLTTNVQSYGRSLLVVDAIRNNDAQVLKRAAHCIKKFQIPFSNCILWKKLKFGDGESTSPQTTATAARTPEKEDNDVQMHQCSVIKGVVLDEGTVLLRPSPKELKSGDEESLPQTTGGQWS</sequence>
<evidence type="ECO:0000259" key="2">
    <source>
        <dbReference type="Pfam" id="PF20253"/>
    </source>
</evidence>
<feature type="compositionally biased region" description="Polar residues" evidence="1">
    <location>
        <begin position="934"/>
        <end position="944"/>
    </location>
</feature>
<dbReference type="AlphaFoldDB" id="A0AAE0U660"/>
<dbReference type="PIRSF" id="PIRSF028035">
    <property type="entry name" value="UCP028035"/>
    <property type="match status" value="1"/>
</dbReference>
<dbReference type="Pfam" id="PF20253">
    <property type="entry name" value="DUF6604"/>
    <property type="match status" value="1"/>
</dbReference>
<dbReference type="PANTHER" id="PTHR38795">
    <property type="entry name" value="DUF6604 DOMAIN-CONTAINING PROTEIN"/>
    <property type="match status" value="1"/>
</dbReference>
<keyword evidence="4" id="KW-1185">Reference proteome</keyword>
<dbReference type="Proteomes" id="UP001281003">
    <property type="component" value="Unassembled WGS sequence"/>
</dbReference>
<dbReference type="InterPro" id="IPR046539">
    <property type="entry name" value="DUF6604"/>
</dbReference>
<dbReference type="EMBL" id="JAUTDP010000011">
    <property type="protein sequence ID" value="KAK3392406.1"/>
    <property type="molecule type" value="Genomic_DNA"/>
</dbReference>
<reference evidence="3" key="2">
    <citation type="submission" date="2023-07" db="EMBL/GenBank/DDBJ databases">
        <authorList>
            <consortium name="Lawrence Berkeley National Laboratory"/>
            <person name="Haridas S."/>
            <person name="Hensen N."/>
            <person name="Bonometti L."/>
            <person name="Westerberg I."/>
            <person name="Brannstrom I.O."/>
            <person name="Guillou S."/>
            <person name="Cros-Aarteil S."/>
            <person name="Calhoun S."/>
            <person name="Kuo A."/>
            <person name="Mondo S."/>
            <person name="Pangilinan J."/>
            <person name="Riley R."/>
            <person name="LaButti K."/>
            <person name="Andreopoulos B."/>
            <person name="Lipzen A."/>
            <person name="Chen C."/>
            <person name="Yanf M."/>
            <person name="Daum C."/>
            <person name="Ng V."/>
            <person name="Clum A."/>
            <person name="Steindorff A."/>
            <person name="Ohm R."/>
            <person name="Martin F."/>
            <person name="Silar P."/>
            <person name="Natvig D."/>
            <person name="Lalanne C."/>
            <person name="Gautier V."/>
            <person name="Ament-velasquez S.L."/>
            <person name="Kruys A."/>
            <person name="Hutchinson M.I."/>
            <person name="Powell A.J."/>
            <person name="Barry K."/>
            <person name="Miller A.N."/>
            <person name="Grigoriev I.V."/>
            <person name="Debuchy R."/>
            <person name="Gladieux P."/>
            <person name="Thoren M.H."/>
            <person name="Johannesson H."/>
        </authorList>
    </citation>
    <scope>NUCLEOTIDE SEQUENCE</scope>
    <source>
        <strain evidence="3">FGSC 1904</strain>
    </source>
</reference>
<feature type="compositionally biased region" description="Basic residues" evidence="1">
    <location>
        <begin position="193"/>
        <end position="209"/>
    </location>
</feature>
<proteinExistence type="predicted"/>
<feature type="region of interest" description="Disordered" evidence="1">
    <location>
        <begin position="173"/>
        <end position="222"/>
    </location>
</feature>
<name>A0AAE0U660_SORBR</name>
<dbReference type="PANTHER" id="PTHR38795:SF1">
    <property type="entry name" value="DUF6604 DOMAIN-CONTAINING PROTEIN"/>
    <property type="match status" value="1"/>
</dbReference>
<protein>
    <recommendedName>
        <fullName evidence="2">DUF6604 domain-containing protein</fullName>
    </recommendedName>
</protein>
<evidence type="ECO:0000313" key="3">
    <source>
        <dbReference type="EMBL" id="KAK3392406.1"/>
    </source>
</evidence>
<accession>A0AAE0U660</accession>
<feature type="region of interest" description="Disordered" evidence="1">
    <location>
        <begin position="977"/>
        <end position="999"/>
    </location>
</feature>
<organism evidence="3 4">
    <name type="scientific">Sordaria brevicollis</name>
    <dbReference type="NCBI Taxonomy" id="83679"/>
    <lineage>
        <taxon>Eukaryota</taxon>
        <taxon>Fungi</taxon>
        <taxon>Dikarya</taxon>
        <taxon>Ascomycota</taxon>
        <taxon>Pezizomycotina</taxon>
        <taxon>Sordariomycetes</taxon>
        <taxon>Sordariomycetidae</taxon>
        <taxon>Sordariales</taxon>
        <taxon>Sordariaceae</taxon>
        <taxon>Sordaria</taxon>
    </lineage>
</organism>
<feature type="region of interest" description="Disordered" evidence="1">
    <location>
        <begin position="933"/>
        <end position="956"/>
    </location>
</feature>
<comment type="caution">
    <text evidence="3">The sequence shown here is derived from an EMBL/GenBank/DDBJ whole genome shotgun (WGS) entry which is preliminary data.</text>
</comment>
<feature type="compositionally biased region" description="Basic and acidic residues" evidence="1">
    <location>
        <begin position="173"/>
        <end position="182"/>
    </location>
</feature>
<feature type="compositionally biased region" description="Basic and acidic residues" evidence="1">
    <location>
        <begin position="210"/>
        <end position="222"/>
    </location>
</feature>
<gene>
    <name evidence="3" type="ORF">B0T20DRAFT_455916</name>
</gene>